<protein>
    <recommendedName>
        <fullName evidence="2">Sulfotransferase family</fullName>
    </recommendedName>
</protein>
<gene>
    <name evidence="1" type="ORF">UFOVP49_4</name>
</gene>
<reference evidence="1" key="1">
    <citation type="submission" date="2020-04" db="EMBL/GenBank/DDBJ databases">
        <authorList>
            <person name="Chiriac C."/>
            <person name="Salcher M."/>
            <person name="Ghai R."/>
            <person name="Kavagutti S V."/>
        </authorList>
    </citation>
    <scope>NUCLEOTIDE SEQUENCE</scope>
</reference>
<proteinExistence type="predicted"/>
<evidence type="ECO:0008006" key="2">
    <source>
        <dbReference type="Google" id="ProtNLM"/>
    </source>
</evidence>
<sequence>MIISNDYKFLFIANPKTGSRTAADILTPYGVLVGEHSTSNIAICKARIINPNFNNSQLEKIYVFWRDPVERFISTVNFLRSNAVGFLIKHRPEWFPGIDLSMYDKCPLPIGVRPTRINVDELSPEIFAAAALITPEQIFSDPQLVQWCGLLRRQSNWITKSETVLDFANFDVNMRIVMDSFGVPIDAVIPTRNVSQKITTVLSPELEAAVRAYYAEDYRLKPLS</sequence>
<evidence type="ECO:0000313" key="1">
    <source>
        <dbReference type="EMBL" id="CAB4124094.1"/>
    </source>
</evidence>
<organism evidence="1">
    <name type="scientific">uncultured Caudovirales phage</name>
    <dbReference type="NCBI Taxonomy" id="2100421"/>
    <lineage>
        <taxon>Viruses</taxon>
        <taxon>Duplodnaviria</taxon>
        <taxon>Heunggongvirae</taxon>
        <taxon>Uroviricota</taxon>
        <taxon>Caudoviricetes</taxon>
        <taxon>Peduoviridae</taxon>
        <taxon>Maltschvirus</taxon>
        <taxon>Maltschvirus maltsch</taxon>
    </lineage>
</organism>
<name>A0A6J5KNV5_9CAUD</name>
<dbReference type="EMBL" id="LR796178">
    <property type="protein sequence ID" value="CAB4124094.1"/>
    <property type="molecule type" value="Genomic_DNA"/>
</dbReference>
<accession>A0A6J5KNV5</accession>